<dbReference type="SMART" id="SM00516">
    <property type="entry name" value="SEC14"/>
    <property type="match status" value="1"/>
</dbReference>
<dbReference type="InterPro" id="IPR001251">
    <property type="entry name" value="CRAL-TRIO_dom"/>
</dbReference>
<feature type="compositionally biased region" description="Low complexity" evidence="1">
    <location>
        <begin position="112"/>
        <end position="129"/>
    </location>
</feature>
<protein>
    <submittedName>
        <fullName evidence="4">Random slug 5-like isoform A</fullName>
    </submittedName>
    <submittedName>
        <fullName evidence="3">Random slug 5-like isoform B</fullName>
    </submittedName>
</protein>
<feature type="region of interest" description="Disordered" evidence="1">
    <location>
        <begin position="112"/>
        <end position="142"/>
    </location>
</feature>
<reference evidence="3" key="2">
    <citation type="submission" date="2018-02" db="EMBL/GenBank/DDBJ databases">
        <authorList>
            <person name="Cohen D.B."/>
            <person name="Kent A.D."/>
        </authorList>
    </citation>
    <scope>NUCLEOTIDE SEQUENCE</scope>
    <source>
        <strain evidence="3">1602</strain>
    </source>
</reference>
<dbReference type="CDD" id="cd00170">
    <property type="entry name" value="SEC14"/>
    <property type="match status" value="1"/>
</dbReference>
<dbReference type="PANTHER" id="PTHR46277:SF3">
    <property type="entry name" value="BINDING PROTEIN, PUTATIVE-RELATED"/>
    <property type="match status" value="1"/>
</dbReference>
<organism evidence="3 5">
    <name type="scientific">Chlorella sorokiniana</name>
    <name type="common">Freshwater green alga</name>
    <dbReference type="NCBI Taxonomy" id="3076"/>
    <lineage>
        <taxon>Eukaryota</taxon>
        <taxon>Viridiplantae</taxon>
        <taxon>Chlorophyta</taxon>
        <taxon>core chlorophytes</taxon>
        <taxon>Trebouxiophyceae</taxon>
        <taxon>Chlorellales</taxon>
        <taxon>Chlorellaceae</taxon>
        <taxon>Chlorella clade</taxon>
        <taxon>Chlorella</taxon>
    </lineage>
</organism>
<proteinExistence type="predicted"/>
<dbReference type="Proteomes" id="UP000239899">
    <property type="component" value="Unassembled WGS sequence"/>
</dbReference>
<evidence type="ECO:0000313" key="5">
    <source>
        <dbReference type="Proteomes" id="UP000239899"/>
    </source>
</evidence>
<comment type="caution">
    <text evidence="3">The sequence shown here is derived from an EMBL/GenBank/DDBJ whole genome shotgun (WGS) entry which is preliminary data.</text>
</comment>
<dbReference type="EMBL" id="LHPG02000002">
    <property type="protein sequence ID" value="PRW60436.1"/>
    <property type="molecule type" value="Genomic_DNA"/>
</dbReference>
<dbReference type="Pfam" id="PF03765">
    <property type="entry name" value="CRAL_TRIO_N"/>
    <property type="match status" value="1"/>
</dbReference>
<dbReference type="PANTHER" id="PTHR46277">
    <property type="entry name" value="OS03G0850700 PROTEIN"/>
    <property type="match status" value="1"/>
</dbReference>
<dbReference type="EMBL" id="LHPG02000002">
    <property type="protein sequence ID" value="PRW60437.1"/>
    <property type="molecule type" value="Genomic_DNA"/>
</dbReference>
<dbReference type="InterPro" id="IPR011074">
    <property type="entry name" value="CRAL/TRIO_N_dom"/>
</dbReference>
<dbReference type="SUPFAM" id="SSF52087">
    <property type="entry name" value="CRAL/TRIO domain"/>
    <property type="match status" value="1"/>
</dbReference>
<keyword evidence="5" id="KW-1185">Reference proteome</keyword>
<sequence length="360" mass="37328">MLRYLRGGSSKAASGGGPDVEALLAELQKQVSEATVQAFAGSSELPNGGATERRALLLRYLRAEKLDVASAAQRLERQAAWRRGWGDVTEEDVAAEIATAKLKLQAPVVTAPSASAPDAAPGSASSASSSGGGGSASGGSDGLGGSRPVLIVKASRHRPGATPQLLNNFIYFGLETASHYSWCPANPDGKIVAIFDLAGLQVKNLDATGLRAAFHMLAEHFPERIATVWMLDAPAIFGGLWKVVSPFIDSNTRKKIRFVSGRAGQEALLEALGPEILPLEYGGRAAEIPIEMAVQQLPAWRQRQQAAQQGGAAAAGAAAAAATAEPKAAAEAGELAGQLHLHTASMRLSESSSNLLTVPV</sequence>
<reference evidence="3 5" key="1">
    <citation type="journal article" date="2018" name="Plant J.">
        <title>Genome sequences of Chlorella sorokiniana UTEX 1602 and Micractinium conductrix SAG 241.80: implications to maltose excretion by a green alga.</title>
        <authorList>
            <person name="Arriola M.B."/>
            <person name="Velmurugan N."/>
            <person name="Zhang Y."/>
            <person name="Plunkett M.H."/>
            <person name="Hondzo H."/>
            <person name="Barney B.M."/>
        </authorList>
    </citation>
    <scope>NUCLEOTIDE SEQUENCE [LARGE SCALE GENOMIC DNA]</scope>
    <source>
        <strain evidence="3">1602</strain>
        <strain evidence="5">UTEX 1602</strain>
    </source>
</reference>
<gene>
    <name evidence="3" type="ORF">C2E21_0755</name>
</gene>
<evidence type="ECO:0000313" key="3">
    <source>
        <dbReference type="EMBL" id="PRW60436.1"/>
    </source>
</evidence>
<dbReference type="Gene3D" id="3.40.525.10">
    <property type="entry name" value="CRAL-TRIO lipid binding domain"/>
    <property type="match status" value="1"/>
</dbReference>
<feature type="domain" description="CRAL-TRIO" evidence="2">
    <location>
        <begin position="147"/>
        <end position="289"/>
    </location>
</feature>
<evidence type="ECO:0000313" key="4">
    <source>
        <dbReference type="EMBL" id="PRW60437.1"/>
    </source>
</evidence>
<feature type="compositionally biased region" description="Gly residues" evidence="1">
    <location>
        <begin position="130"/>
        <end position="142"/>
    </location>
</feature>
<name>A0A2P6U291_CHLSO</name>
<dbReference type="Pfam" id="PF00650">
    <property type="entry name" value="CRAL_TRIO"/>
    <property type="match status" value="1"/>
</dbReference>
<dbReference type="SUPFAM" id="SSF46938">
    <property type="entry name" value="CRAL/TRIO N-terminal domain"/>
    <property type="match status" value="1"/>
</dbReference>
<dbReference type="OrthoDB" id="1434354at2759"/>
<evidence type="ECO:0000256" key="1">
    <source>
        <dbReference type="SAM" id="MobiDB-lite"/>
    </source>
</evidence>
<evidence type="ECO:0000259" key="2">
    <source>
        <dbReference type="PROSITE" id="PS50191"/>
    </source>
</evidence>
<dbReference type="AlphaFoldDB" id="A0A2P6U291"/>
<dbReference type="InterPro" id="IPR036865">
    <property type="entry name" value="CRAL-TRIO_dom_sf"/>
</dbReference>
<accession>A0A2P6U291</accession>
<dbReference type="InterPro" id="IPR036273">
    <property type="entry name" value="CRAL/TRIO_N_dom_sf"/>
</dbReference>
<dbReference type="PROSITE" id="PS50191">
    <property type="entry name" value="CRAL_TRIO"/>
    <property type="match status" value="1"/>
</dbReference>